<gene>
    <name evidence="3" type="ORF">L3049_01025</name>
</gene>
<name>A0ABT5VMB5_9BACT</name>
<feature type="transmembrane region" description="Helical" evidence="1">
    <location>
        <begin position="12"/>
        <end position="33"/>
    </location>
</feature>
<dbReference type="PANTHER" id="PTHR34220:SF7">
    <property type="entry name" value="SENSOR HISTIDINE KINASE YPDA"/>
    <property type="match status" value="1"/>
</dbReference>
<keyword evidence="1" id="KW-0472">Membrane</keyword>
<feature type="domain" description="Signal transduction histidine kinase internal region" evidence="2">
    <location>
        <begin position="161"/>
        <end position="238"/>
    </location>
</feature>
<keyword evidence="1" id="KW-0812">Transmembrane</keyword>
<comment type="caution">
    <text evidence="3">The sequence shown here is derived from an EMBL/GenBank/DDBJ whole genome shotgun (WGS) entry which is preliminary data.</text>
</comment>
<dbReference type="PANTHER" id="PTHR34220">
    <property type="entry name" value="SENSOR HISTIDINE KINASE YPDA"/>
    <property type="match status" value="1"/>
</dbReference>
<feature type="transmembrane region" description="Helical" evidence="1">
    <location>
        <begin position="79"/>
        <end position="99"/>
    </location>
</feature>
<dbReference type="Pfam" id="PF06580">
    <property type="entry name" value="His_kinase"/>
    <property type="match status" value="1"/>
</dbReference>
<dbReference type="InterPro" id="IPR036890">
    <property type="entry name" value="HATPase_C_sf"/>
</dbReference>
<dbReference type="Proteomes" id="UP001528920">
    <property type="component" value="Unassembled WGS sequence"/>
</dbReference>
<proteinExistence type="predicted"/>
<dbReference type="EMBL" id="JAKJSC010000001">
    <property type="protein sequence ID" value="MDE5416571.1"/>
    <property type="molecule type" value="Genomic_DNA"/>
</dbReference>
<keyword evidence="1" id="KW-1133">Transmembrane helix</keyword>
<dbReference type="RefSeq" id="WP_275107913.1">
    <property type="nucleotide sequence ID" value="NZ_JAKJSC010000001.1"/>
</dbReference>
<evidence type="ECO:0000313" key="3">
    <source>
        <dbReference type="EMBL" id="MDE5416571.1"/>
    </source>
</evidence>
<dbReference type="GO" id="GO:0016301">
    <property type="term" value="F:kinase activity"/>
    <property type="evidence" value="ECO:0007669"/>
    <property type="project" value="UniProtKB-KW"/>
</dbReference>
<sequence>MNLKDRLYQIFSIRWVQHLSFWSVFLLLEMGRITDLDPDRIPREVLFQGIQNAFIAILVYFNLRFLIPRYWNTGKYGKYLLIFIICEVFTIASLSYLFYHFPDLEFKSFIRLSTAKVVMMSTFKTNIFIFSTSLFHFAKEWMKLKDENLKYTEKAQEQLEAEISILKAQVNPHFLFNTLNNIYSMSLYDSNKTPEMILKLSQLISYMLYECKDEEVSLEKEIQFIKNYIDLESVRVEDIAKINLNISGEDPGHKVPPLLFIPLIENAFKHGISSEQTTSEINITLKISKHKIELEINNPLDDISEEQKKKQFGGLGIENVKKRLNLLFKNQHSFNISRGNGLYTSNLILQLS</sequence>
<reference evidence="3 4" key="1">
    <citation type="submission" date="2022-01" db="EMBL/GenBank/DDBJ databases">
        <title>Labilibaculum sp. nov, a marine bacterium isolated from Antarctica.</title>
        <authorList>
            <person name="Dai W."/>
        </authorList>
    </citation>
    <scope>NUCLEOTIDE SEQUENCE [LARGE SCALE GENOMIC DNA]</scope>
    <source>
        <strain evidence="3 4">DW002</strain>
    </source>
</reference>
<dbReference type="InterPro" id="IPR010559">
    <property type="entry name" value="Sig_transdc_His_kin_internal"/>
</dbReference>
<evidence type="ECO:0000259" key="2">
    <source>
        <dbReference type="Pfam" id="PF06580"/>
    </source>
</evidence>
<feature type="transmembrane region" description="Helical" evidence="1">
    <location>
        <begin position="45"/>
        <end position="67"/>
    </location>
</feature>
<evidence type="ECO:0000256" key="1">
    <source>
        <dbReference type="SAM" id="Phobius"/>
    </source>
</evidence>
<protein>
    <submittedName>
        <fullName evidence="3">Histidine kinase</fullName>
    </submittedName>
</protein>
<dbReference type="InterPro" id="IPR050640">
    <property type="entry name" value="Bact_2-comp_sensor_kinase"/>
</dbReference>
<organism evidence="3 4">
    <name type="scientific">Paralabilibaculum antarcticum</name>
    <dbReference type="NCBI Taxonomy" id="2912572"/>
    <lineage>
        <taxon>Bacteria</taxon>
        <taxon>Pseudomonadati</taxon>
        <taxon>Bacteroidota</taxon>
        <taxon>Bacteroidia</taxon>
        <taxon>Marinilabiliales</taxon>
        <taxon>Marinifilaceae</taxon>
        <taxon>Paralabilibaculum</taxon>
    </lineage>
</organism>
<keyword evidence="3" id="KW-0418">Kinase</keyword>
<accession>A0ABT5VMB5</accession>
<evidence type="ECO:0000313" key="4">
    <source>
        <dbReference type="Proteomes" id="UP001528920"/>
    </source>
</evidence>
<keyword evidence="4" id="KW-1185">Reference proteome</keyword>
<dbReference type="Gene3D" id="3.30.565.10">
    <property type="entry name" value="Histidine kinase-like ATPase, C-terminal domain"/>
    <property type="match status" value="1"/>
</dbReference>
<keyword evidence="3" id="KW-0808">Transferase</keyword>